<gene>
    <name evidence="2" type="ORF">PHLCEN_2v9652</name>
</gene>
<dbReference type="AlphaFoldDB" id="A0A2R6NQ56"/>
<feature type="compositionally biased region" description="Polar residues" evidence="1">
    <location>
        <begin position="1"/>
        <end position="19"/>
    </location>
</feature>
<feature type="compositionally biased region" description="Basic and acidic residues" evidence="1">
    <location>
        <begin position="210"/>
        <end position="222"/>
    </location>
</feature>
<evidence type="ECO:0000256" key="1">
    <source>
        <dbReference type="SAM" id="MobiDB-lite"/>
    </source>
</evidence>
<sequence length="222" mass="24615">MDGRNTSPTASDITSVNSESPRDCNGCREDSDAAWRCLRVAEGMAKSLTTCSVDAWFRQYAPRSLTRWSDSDIDGILRILEETDMLKMEGSHISTISKAVAQHIKTTKGLSPTTRIEYTPHECSVPEVPSYAWFPNVRSTLIESQTIDQRQRQSGSVQPAAYESMAPESGQPQVPQAVALEKARRDDGKYKRGEEQKTTMNLSDVAAVGEVKRGEGQSDRRD</sequence>
<feature type="region of interest" description="Disordered" evidence="1">
    <location>
        <begin position="146"/>
        <end position="222"/>
    </location>
</feature>
<organism evidence="2 3">
    <name type="scientific">Hermanssonia centrifuga</name>
    <dbReference type="NCBI Taxonomy" id="98765"/>
    <lineage>
        <taxon>Eukaryota</taxon>
        <taxon>Fungi</taxon>
        <taxon>Dikarya</taxon>
        <taxon>Basidiomycota</taxon>
        <taxon>Agaricomycotina</taxon>
        <taxon>Agaricomycetes</taxon>
        <taxon>Polyporales</taxon>
        <taxon>Meruliaceae</taxon>
        <taxon>Hermanssonia</taxon>
    </lineage>
</organism>
<comment type="caution">
    <text evidence="2">The sequence shown here is derived from an EMBL/GenBank/DDBJ whole genome shotgun (WGS) entry which is preliminary data.</text>
</comment>
<evidence type="ECO:0000313" key="3">
    <source>
        <dbReference type="Proteomes" id="UP000186601"/>
    </source>
</evidence>
<protein>
    <submittedName>
        <fullName evidence="2">Uncharacterized protein</fullName>
    </submittedName>
</protein>
<reference evidence="2 3" key="1">
    <citation type="submission" date="2018-02" db="EMBL/GenBank/DDBJ databases">
        <title>Genome sequence of the basidiomycete white-rot fungus Phlebia centrifuga.</title>
        <authorList>
            <person name="Granchi Z."/>
            <person name="Peng M."/>
            <person name="de Vries R.P."/>
            <person name="Hilden K."/>
            <person name="Makela M.R."/>
            <person name="Grigoriev I."/>
            <person name="Riley R."/>
        </authorList>
    </citation>
    <scope>NUCLEOTIDE SEQUENCE [LARGE SCALE GENOMIC DNA]</scope>
    <source>
        <strain evidence="2 3">FBCC195</strain>
    </source>
</reference>
<feature type="non-terminal residue" evidence="2">
    <location>
        <position position="222"/>
    </location>
</feature>
<keyword evidence="3" id="KW-1185">Reference proteome</keyword>
<name>A0A2R6NQ56_9APHY</name>
<evidence type="ECO:0000313" key="2">
    <source>
        <dbReference type="EMBL" id="PSR74671.1"/>
    </source>
</evidence>
<dbReference type="Proteomes" id="UP000186601">
    <property type="component" value="Unassembled WGS sequence"/>
</dbReference>
<proteinExistence type="predicted"/>
<feature type="region of interest" description="Disordered" evidence="1">
    <location>
        <begin position="1"/>
        <end position="25"/>
    </location>
</feature>
<feature type="compositionally biased region" description="Basic and acidic residues" evidence="1">
    <location>
        <begin position="181"/>
        <end position="197"/>
    </location>
</feature>
<accession>A0A2R6NQ56</accession>
<feature type="compositionally biased region" description="Polar residues" evidence="1">
    <location>
        <begin position="146"/>
        <end position="157"/>
    </location>
</feature>
<dbReference type="EMBL" id="MLYV02000969">
    <property type="protein sequence ID" value="PSR74671.1"/>
    <property type="molecule type" value="Genomic_DNA"/>
</dbReference>